<feature type="transmembrane region" description="Helical" evidence="2">
    <location>
        <begin position="357"/>
        <end position="379"/>
    </location>
</feature>
<organism evidence="3 4">
    <name type="scientific">Iocasia fonsfrigidae</name>
    <dbReference type="NCBI Taxonomy" id="2682810"/>
    <lineage>
        <taxon>Bacteria</taxon>
        <taxon>Bacillati</taxon>
        <taxon>Bacillota</taxon>
        <taxon>Clostridia</taxon>
        <taxon>Halanaerobiales</taxon>
        <taxon>Halanaerobiaceae</taxon>
        <taxon>Iocasia</taxon>
    </lineage>
</organism>
<feature type="transmembrane region" description="Helical" evidence="2">
    <location>
        <begin position="229"/>
        <end position="252"/>
    </location>
</feature>
<dbReference type="PANTHER" id="PTHR23526">
    <property type="entry name" value="INTEGRAL MEMBRANE TRANSPORT PROTEIN-RELATED"/>
    <property type="match status" value="1"/>
</dbReference>
<feature type="transmembrane region" description="Helical" evidence="2">
    <location>
        <begin position="323"/>
        <end position="345"/>
    </location>
</feature>
<dbReference type="GO" id="GO:0005886">
    <property type="term" value="C:plasma membrane"/>
    <property type="evidence" value="ECO:0007669"/>
    <property type="project" value="UniProtKB-SubCell"/>
</dbReference>
<dbReference type="Proteomes" id="UP000665020">
    <property type="component" value="Chromosome"/>
</dbReference>
<feature type="transmembrane region" description="Helical" evidence="2">
    <location>
        <begin position="177"/>
        <end position="196"/>
    </location>
</feature>
<dbReference type="InterPro" id="IPR011701">
    <property type="entry name" value="MFS"/>
</dbReference>
<gene>
    <name evidence="3" type="ORF">GM661_12535</name>
</gene>
<feature type="transmembrane region" description="Helical" evidence="2">
    <location>
        <begin position="105"/>
        <end position="131"/>
    </location>
</feature>
<evidence type="ECO:0008006" key="5">
    <source>
        <dbReference type="Google" id="ProtNLM"/>
    </source>
</evidence>
<feature type="transmembrane region" description="Helical" evidence="2">
    <location>
        <begin position="80"/>
        <end position="99"/>
    </location>
</feature>
<keyword evidence="4" id="KW-1185">Reference proteome</keyword>
<dbReference type="KEGG" id="ifn:GM661_12535"/>
<accession>A0A8A7KAA3</accession>
<feature type="transmembrane region" description="Helical" evidence="2">
    <location>
        <begin position="264"/>
        <end position="285"/>
    </location>
</feature>
<dbReference type="AlphaFoldDB" id="A0A8A7KAA3"/>
<evidence type="ECO:0000313" key="4">
    <source>
        <dbReference type="Proteomes" id="UP000665020"/>
    </source>
</evidence>
<keyword evidence="2" id="KW-0812">Transmembrane</keyword>
<dbReference type="Pfam" id="PF07690">
    <property type="entry name" value="MFS_1"/>
    <property type="match status" value="1"/>
</dbReference>
<dbReference type="PANTHER" id="PTHR23526:SF1">
    <property type="entry name" value="MAJOR FACILITATOR SUPERFAMILY MFS_1"/>
    <property type="match status" value="1"/>
</dbReference>
<sequence length="409" mass="46584">MSRKKSSNFFYLVLEEIFYYTANPFFESGSVLPVFIDMLTNNMNLAALAATLRNLLFIIPQIMMGYYAFKIKKYPRFMTYASLFFRLFIFVFLFIYFIYDVSLQTVIGFLLLCSFLGLADGIINVPWLDLIGGSIRESDRGKLFSYILFLGGLGGALAGIIIKSILHNAIFLTQTKFLIIFGLGGLFFILSSLTFAKMEDYQRGKKAPEESFIVFLKKMPQYFMANKNYIYVMITLILNYSSFLALPLYIVFARRLMVLDDYSIGILISYQVLGTVIGGGMWGLISHYFTNRLSIQTVVITNILIPILSLFAFVPGLNMLHFTLWKIICFASGAAIVGWPGFMNYIISVVPDNKRAVYIGMTNTISLPMTFLTLLGSLLANYYSIRFILILVVFFCFLAFLFSFALEKR</sequence>
<feature type="transmembrane region" description="Helical" evidence="2">
    <location>
        <begin position="46"/>
        <end position="68"/>
    </location>
</feature>
<evidence type="ECO:0000256" key="2">
    <source>
        <dbReference type="SAM" id="Phobius"/>
    </source>
</evidence>
<dbReference type="InterPro" id="IPR052528">
    <property type="entry name" value="Sugar_transport-like"/>
</dbReference>
<reference evidence="3" key="1">
    <citation type="submission" date="2019-12" db="EMBL/GenBank/DDBJ databases">
        <authorList>
            <person name="zhang j."/>
            <person name="sun C.M."/>
        </authorList>
    </citation>
    <scope>NUCLEOTIDE SEQUENCE</scope>
    <source>
        <strain evidence="3">NS-1</strain>
    </source>
</reference>
<proteinExistence type="predicted"/>
<dbReference type="InterPro" id="IPR036259">
    <property type="entry name" value="MFS_trans_sf"/>
</dbReference>
<dbReference type="GO" id="GO:0022857">
    <property type="term" value="F:transmembrane transporter activity"/>
    <property type="evidence" value="ECO:0007669"/>
    <property type="project" value="InterPro"/>
</dbReference>
<comment type="subcellular location">
    <subcellularLocation>
        <location evidence="1">Cell membrane</location>
        <topology evidence="1">Multi-pass membrane protein</topology>
    </subcellularLocation>
</comment>
<feature type="transmembrane region" description="Helical" evidence="2">
    <location>
        <begin position="143"/>
        <end position="165"/>
    </location>
</feature>
<feature type="transmembrane region" description="Helical" evidence="2">
    <location>
        <begin position="385"/>
        <end position="406"/>
    </location>
</feature>
<evidence type="ECO:0000313" key="3">
    <source>
        <dbReference type="EMBL" id="QTL98733.1"/>
    </source>
</evidence>
<dbReference type="Gene3D" id="1.20.1250.20">
    <property type="entry name" value="MFS general substrate transporter like domains"/>
    <property type="match status" value="2"/>
</dbReference>
<dbReference type="CDD" id="cd06174">
    <property type="entry name" value="MFS"/>
    <property type="match status" value="1"/>
</dbReference>
<dbReference type="RefSeq" id="WP_230867130.1">
    <property type="nucleotide sequence ID" value="NZ_CP046640.1"/>
</dbReference>
<feature type="transmembrane region" description="Helical" evidence="2">
    <location>
        <begin position="297"/>
        <end position="317"/>
    </location>
</feature>
<keyword evidence="2" id="KW-1133">Transmembrane helix</keyword>
<name>A0A8A7KAA3_9FIRM</name>
<dbReference type="SUPFAM" id="SSF103473">
    <property type="entry name" value="MFS general substrate transporter"/>
    <property type="match status" value="1"/>
</dbReference>
<dbReference type="EMBL" id="CP046640">
    <property type="protein sequence ID" value="QTL98733.1"/>
    <property type="molecule type" value="Genomic_DNA"/>
</dbReference>
<keyword evidence="2" id="KW-0472">Membrane</keyword>
<evidence type="ECO:0000256" key="1">
    <source>
        <dbReference type="ARBA" id="ARBA00004651"/>
    </source>
</evidence>
<protein>
    <recommendedName>
        <fullName evidence="5">Major facilitator superfamily (MFS) profile domain-containing protein</fullName>
    </recommendedName>
</protein>